<organism evidence="10 11">
    <name type="scientific">Candidatus Woesebacteria bacterium RIFCSPHIGHO2_01_FULL_38_9b</name>
    <dbReference type="NCBI Taxonomy" id="1802493"/>
    <lineage>
        <taxon>Bacteria</taxon>
        <taxon>Candidatus Woeseibacteriota</taxon>
    </lineage>
</organism>
<dbReference type="Gene3D" id="3.90.930.12">
    <property type="entry name" value="Ribosomal protein L6, alpha-beta domain"/>
    <property type="match status" value="2"/>
</dbReference>
<dbReference type="GO" id="GO:0022625">
    <property type="term" value="C:cytosolic large ribosomal subunit"/>
    <property type="evidence" value="ECO:0007669"/>
    <property type="project" value="UniProtKB-UniRule"/>
</dbReference>
<dbReference type="HAMAP" id="MF_01365_B">
    <property type="entry name" value="Ribosomal_uL6_B"/>
    <property type="match status" value="1"/>
</dbReference>
<proteinExistence type="inferred from homology"/>
<dbReference type="SUPFAM" id="SSF56053">
    <property type="entry name" value="Ribosomal protein L6"/>
    <property type="match status" value="2"/>
</dbReference>
<dbReference type="PANTHER" id="PTHR11655">
    <property type="entry name" value="60S/50S RIBOSOMAL PROTEIN L6/L9"/>
    <property type="match status" value="1"/>
</dbReference>
<dbReference type="EMBL" id="MGGF01000042">
    <property type="protein sequence ID" value="OGM21251.1"/>
    <property type="molecule type" value="Genomic_DNA"/>
</dbReference>
<keyword evidence="2 6" id="KW-0699">rRNA-binding</keyword>
<sequence length="182" mass="19486">MSRIGKLPIELPEGVSIRVDGNRVLVTGPKGELAKNISKVVSVKKEGNRYAVSVNSKSKSARSIHGTTRAHIANMVNGVSVGFSKKLEMVGTGYRGEVSGRILSLAIGFSHPVKIEAPEGIIFSVEKSDITITGMDKEIVGEIAAKIRAIRPPEPYKGKGIKYKDEYIRRKAGKAAKTATAA</sequence>
<evidence type="ECO:0000256" key="2">
    <source>
        <dbReference type="ARBA" id="ARBA00022730"/>
    </source>
</evidence>
<name>A0A1F7Y1U2_9BACT</name>
<dbReference type="Pfam" id="PF00347">
    <property type="entry name" value="Ribosomal_L6"/>
    <property type="match status" value="2"/>
</dbReference>
<keyword evidence="3 6" id="KW-0694">RNA-binding</keyword>
<evidence type="ECO:0000256" key="8">
    <source>
        <dbReference type="RuleBase" id="RU003870"/>
    </source>
</evidence>
<dbReference type="InterPro" id="IPR020040">
    <property type="entry name" value="Ribosomal_uL6_a/b-dom"/>
</dbReference>
<dbReference type="NCBIfam" id="TIGR03654">
    <property type="entry name" value="L6_bact"/>
    <property type="match status" value="1"/>
</dbReference>
<evidence type="ECO:0000256" key="1">
    <source>
        <dbReference type="ARBA" id="ARBA00009356"/>
    </source>
</evidence>
<dbReference type="AlphaFoldDB" id="A0A1F7Y1U2"/>
<dbReference type="InterPro" id="IPR000702">
    <property type="entry name" value="Ribosomal_uL6-like"/>
</dbReference>
<evidence type="ECO:0000313" key="11">
    <source>
        <dbReference type="Proteomes" id="UP000178750"/>
    </source>
</evidence>
<evidence type="ECO:0000256" key="6">
    <source>
        <dbReference type="HAMAP-Rule" id="MF_01365"/>
    </source>
</evidence>
<dbReference type="PIRSF" id="PIRSF002162">
    <property type="entry name" value="Ribosomal_L6"/>
    <property type="match status" value="1"/>
</dbReference>
<accession>A0A1F7Y1U2</accession>
<comment type="caution">
    <text evidence="10">The sequence shown here is derived from an EMBL/GenBank/DDBJ whole genome shotgun (WGS) entry which is preliminary data.</text>
</comment>
<evidence type="ECO:0000256" key="5">
    <source>
        <dbReference type="ARBA" id="ARBA00023274"/>
    </source>
</evidence>
<gene>
    <name evidence="6" type="primary">rplF</name>
    <name evidence="10" type="ORF">A2863_00215</name>
</gene>
<dbReference type="PANTHER" id="PTHR11655:SF14">
    <property type="entry name" value="LARGE RIBOSOMAL SUBUNIT PROTEIN UL6M"/>
    <property type="match status" value="1"/>
</dbReference>
<feature type="domain" description="Large ribosomal subunit protein uL6 alpha-beta" evidence="9">
    <location>
        <begin position="12"/>
        <end position="82"/>
    </location>
</feature>
<dbReference type="InterPro" id="IPR036789">
    <property type="entry name" value="Ribosomal_uL6-like_a/b-dom_sf"/>
</dbReference>
<feature type="domain" description="Large ribosomal subunit protein uL6 alpha-beta" evidence="9">
    <location>
        <begin position="90"/>
        <end position="163"/>
    </location>
</feature>
<dbReference type="FunFam" id="3.90.930.12:FF:000002">
    <property type="entry name" value="50S ribosomal protein L6"/>
    <property type="match status" value="1"/>
</dbReference>
<comment type="function">
    <text evidence="6 8">This protein binds to the 23S rRNA, and is important in its secondary structure. It is located near the subunit interface in the base of the L7/L12 stalk, and near the tRNA binding site of the peptidyltransferase center.</text>
</comment>
<comment type="similarity">
    <text evidence="1 6 7">Belongs to the universal ribosomal protein uL6 family.</text>
</comment>
<evidence type="ECO:0000256" key="3">
    <source>
        <dbReference type="ARBA" id="ARBA00022884"/>
    </source>
</evidence>
<evidence type="ECO:0000256" key="4">
    <source>
        <dbReference type="ARBA" id="ARBA00022980"/>
    </source>
</evidence>
<reference evidence="10 11" key="1">
    <citation type="journal article" date="2016" name="Nat. Commun.">
        <title>Thousands of microbial genomes shed light on interconnected biogeochemical processes in an aquifer system.</title>
        <authorList>
            <person name="Anantharaman K."/>
            <person name="Brown C.T."/>
            <person name="Hug L.A."/>
            <person name="Sharon I."/>
            <person name="Castelle C.J."/>
            <person name="Probst A.J."/>
            <person name="Thomas B.C."/>
            <person name="Singh A."/>
            <person name="Wilkins M.J."/>
            <person name="Karaoz U."/>
            <person name="Brodie E.L."/>
            <person name="Williams K.H."/>
            <person name="Hubbard S.S."/>
            <person name="Banfield J.F."/>
        </authorList>
    </citation>
    <scope>NUCLEOTIDE SEQUENCE [LARGE SCALE GENOMIC DNA]</scope>
</reference>
<dbReference type="InterPro" id="IPR002358">
    <property type="entry name" value="Ribosomal_uL6_CS"/>
</dbReference>
<dbReference type="PRINTS" id="PR00059">
    <property type="entry name" value="RIBOSOMALL6"/>
</dbReference>
<keyword evidence="5 6" id="KW-0687">Ribonucleoprotein</keyword>
<dbReference type="InterPro" id="IPR019906">
    <property type="entry name" value="Ribosomal_uL6_bac-type"/>
</dbReference>
<dbReference type="GO" id="GO:0002181">
    <property type="term" value="P:cytoplasmic translation"/>
    <property type="evidence" value="ECO:0007669"/>
    <property type="project" value="TreeGrafter"/>
</dbReference>
<evidence type="ECO:0000256" key="7">
    <source>
        <dbReference type="RuleBase" id="RU003869"/>
    </source>
</evidence>
<dbReference type="PROSITE" id="PS00525">
    <property type="entry name" value="RIBOSOMAL_L6_1"/>
    <property type="match status" value="1"/>
</dbReference>
<comment type="subunit">
    <text evidence="6">Part of the 50S ribosomal subunit.</text>
</comment>
<keyword evidence="4 6" id="KW-0689">Ribosomal protein</keyword>
<dbReference type="FunFam" id="3.90.930.12:FF:000001">
    <property type="entry name" value="50S ribosomal protein L6"/>
    <property type="match status" value="1"/>
</dbReference>
<evidence type="ECO:0000313" key="10">
    <source>
        <dbReference type="EMBL" id="OGM21251.1"/>
    </source>
</evidence>
<protein>
    <recommendedName>
        <fullName evidence="6">Large ribosomal subunit protein uL6</fullName>
    </recommendedName>
</protein>
<dbReference type="Proteomes" id="UP000178750">
    <property type="component" value="Unassembled WGS sequence"/>
</dbReference>
<dbReference type="GO" id="GO:0019843">
    <property type="term" value="F:rRNA binding"/>
    <property type="evidence" value="ECO:0007669"/>
    <property type="project" value="UniProtKB-UniRule"/>
</dbReference>
<dbReference type="GO" id="GO:0003735">
    <property type="term" value="F:structural constituent of ribosome"/>
    <property type="evidence" value="ECO:0007669"/>
    <property type="project" value="UniProtKB-UniRule"/>
</dbReference>
<evidence type="ECO:0000259" key="9">
    <source>
        <dbReference type="Pfam" id="PF00347"/>
    </source>
</evidence>